<feature type="compositionally biased region" description="Polar residues" evidence="2">
    <location>
        <begin position="975"/>
        <end position="991"/>
    </location>
</feature>
<keyword evidence="1" id="KW-0175">Coiled coil</keyword>
<name>A0A2G8LP99_STIJA</name>
<protein>
    <submittedName>
        <fullName evidence="3">Putative axonemal dynein light chain domain-containing protein 1</fullName>
    </submittedName>
</protein>
<feature type="compositionally biased region" description="Low complexity" evidence="2">
    <location>
        <begin position="849"/>
        <end position="874"/>
    </location>
</feature>
<dbReference type="Pfam" id="PF10211">
    <property type="entry name" value="Ax_dynein_light"/>
    <property type="match status" value="1"/>
</dbReference>
<feature type="region of interest" description="Disordered" evidence="2">
    <location>
        <begin position="972"/>
        <end position="1004"/>
    </location>
</feature>
<feature type="region of interest" description="Disordered" evidence="2">
    <location>
        <begin position="830"/>
        <end position="874"/>
    </location>
</feature>
<reference evidence="3 4" key="1">
    <citation type="journal article" date="2017" name="PLoS Biol.">
        <title>The sea cucumber genome provides insights into morphological evolution and visceral regeneration.</title>
        <authorList>
            <person name="Zhang X."/>
            <person name="Sun L."/>
            <person name="Yuan J."/>
            <person name="Sun Y."/>
            <person name="Gao Y."/>
            <person name="Zhang L."/>
            <person name="Li S."/>
            <person name="Dai H."/>
            <person name="Hamel J.F."/>
            <person name="Liu C."/>
            <person name="Yu Y."/>
            <person name="Liu S."/>
            <person name="Lin W."/>
            <person name="Guo K."/>
            <person name="Jin S."/>
            <person name="Xu P."/>
            <person name="Storey K.B."/>
            <person name="Huan P."/>
            <person name="Zhang T."/>
            <person name="Zhou Y."/>
            <person name="Zhang J."/>
            <person name="Lin C."/>
            <person name="Li X."/>
            <person name="Xing L."/>
            <person name="Huo D."/>
            <person name="Sun M."/>
            <person name="Wang L."/>
            <person name="Mercier A."/>
            <person name="Li F."/>
            <person name="Yang H."/>
            <person name="Xiang J."/>
        </authorList>
    </citation>
    <scope>NUCLEOTIDE SEQUENCE [LARGE SCALE GENOMIC DNA]</scope>
    <source>
        <strain evidence="3">Shaxun</strain>
        <tissue evidence="3">Muscle</tissue>
    </source>
</reference>
<accession>A0A2G8LP99</accession>
<dbReference type="STRING" id="307972.A0A2G8LP99"/>
<evidence type="ECO:0000256" key="2">
    <source>
        <dbReference type="SAM" id="MobiDB-lite"/>
    </source>
</evidence>
<dbReference type="GO" id="GO:0005737">
    <property type="term" value="C:cytoplasm"/>
    <property type="evidence" value="ECO:0007669"/>
    <property type="project" value="UniProtKB-ARBA"/>
</dbReference>
<evidence type="ECO:0000313" key="4">
    <source>
        <dbReference type="Proteomes" id="UP000230750"/>
    </source>
</evidence>
<feature type="compositionally biased region" description="Polar residues" evidence="2">
    <location>
        <begin position="78"/>
        <end position="88"/>
    </location>
</feature>
<feature type="compositionally biased region" description="Basic and acidic residues" evidence="2">
    <location>
        <begin position="995"/>
        <end position="1004"/>
    </location>
</feature>
<dbReference type="InterPro" id="IPR019347">
    <property type="entry name" value="Axonemal_dynein_light_chain"/>
</dbReference>
<comment type="caution">
    <text evidence="3">The sequence shown here is derived from an EMBL/GenBank/DDBJ whole genome shotgun (WGS) entry which is preliminary data.</text>
</comment>
<dbReference type="OrthoDB" id="1927454at2759"/>
<evidence type="ECO:0000313" key="3">
    <source>
        <dbReference type="EMBL" id="PIK62067.1"/>
    </source>
</evidence>
<dbReference type="EMBL" id="MRZV01000020">
    <property type="protein sequence ID" value="PIK62067.1"/>
    <property type="molecule type" value="Genomic_DNA"/>
</dbReference>
<dbReference type="InterPro" id="IPR052845">
    <property type="entry name" value="Axonemal_dynein_LC_domain"/>
</dbReference>
<feature type="region of interest" description="Disordered" evidence="2">
    <location>
        <begin position="67"/>
        <end position="99"/>
    </location>
</feature>
<dbReference type="AlphaFoldDB" id="A0A2G8LP99"/>
<sequence>MTAAVTSMPGNVQQDKSLTLTKEGFQDDAALLPSLRASHNKVDKTKPLPTSLQSEFIPEDILSALTQLPGPSVKEKLSTPSRLRNGSHQGKGKNKSPSANLWHFPHQRKKFQHLTDQPVSLKGAGRDISFLYDVALVEPPLTKPNTRDPSTVRIKDRSKEEPMAVSETLIPSEYHIVKSKGVQQLEFQEDKYTTNLVDDEKNLVKFPSMKPTSRYEVLQLQEALEAMLEKAGVKDEEVEVKGPTQMHNLLELIKKEQNIYNIVFHELIRQTTVECSERGELLSRVRELYNHLLDKVPRQIKSLHQEVMAQRALDRRLTEELFRFKSSIAELTNELSDVKEHDKVVTSQAQQAQQQLAKALAESEKNSSLLNEYHELYELQRRRLESHVTNLAIEREQWSNAAYSLALKQIRYPLPEDSTSARKLGANWPITSRSSSATGTLNSCPTSGFIARHRELIIRFDEVLLEDDQKSHERLIQVKLGVEKWMEHFEGSIVASDHIHTVINAPSTEMIQSLYDDMRTWQQVLNKEVEKFGGDVLLTREDSLEQVQKQVDVWTETALQVFNRHKPNDSINNPNQEKLEEMIQECQQLHTQYQTRTNGENGTARGFINIQNSIESWDTKLNTILNGGPMPLEAEWSRLYELFHEWDHSIEEVDSLIGTSQKEDDRAERKTHNQIDKDTVFQDSQKWLSNTVNGIDSQDSKLVEQVSVLHADMVHWMIQVLLRLAPDPVDSPQEIVDSCMSTALSYAEIREKASTIFDHLTSFSNYISGCCVNIVAEEVQRRQDEGAEDFDHEFRDLKKLKTECAEWIHTATILMEELKNSELAKLGGSATPYSVAPIGDESREGGVEGEMPPVESRAETSATAQTRATSTASQDINMSEMQVLGHDQNVWTQSLEEPTQPPKSAGGLSVHDSSRSPNTPDTNKAYEALAAVQALQTQLFTSEERCQTAEERAAQLEDELLQTQEKLRALERKSATPTAATPQPEVSSPPLQENRQGREERERDHRWCWRHQISKHRDQDTIKSLADTAPDSEDTVTPSSVSGVWKIWC</sequence>
<dbReference type="PANTHER" id="PTHR23052">
    <property type="entry name" value="AXONEMAL DYNEIN LIGHT CHAIN DOMAIN-CONTAINING PROTEIN 1"/>
    <property type="match status" value="1"/>
</dbReference>
<dbReference type="PANTHER" id="PTHR23052:SF1">
    <property type="entry name" value="AXONEMAL DYNEIN LIGHT CHAIN DOMAIN-CONTAINING PROTEIN 1"/>
    <property type="match status" value="1"/>
</dbReference>
<organism evidence="3 4">
    <name type="scientific">Stichopus japonicus</name>
    <name type="common">Sea cucumber</name>
    <dbReference type="NCBI Taxonomy" id="307972"/>
    <lineage>
        <taxon>Eukaryota</taxon>
        <taxon>Metazoa</taxon>
        <taxon>Echinodermata</taxon>
        <taxon>Eleutherozoa</taxon>
        <taxon>Echinozoa</taxon>
        <taxon>Holothuroidea</taxon>
        <taxon>Aspidochirotacea</taxon>
        <taxon>Aspidochirotida</taxon>
        <taxon>Stichopodidae</taxon>
        <taxon>Apostichopus</taxon>
    </lineage>
</organism>
<feature type="region of interest" description="Disordered" evidence="2">
    <location>
        <begin position="895"/>
        <end position="922"/>
    </location>
</feature>
<dbReference type="Proteomes" id="UP000230750">
    <property type="component" value="Unassembled WGS sequence"/>
</dbReference>
<gene>
    <name evidence="3" type="ORF">BSL78_01078</name>
</gene>
<evidence type="ECO:0000256" key="1">
    <source>
        <dbReference type="ARBA" id="ARBA00023054"/>
    </source>
</evidence>
<keyword evidence="4" id="KW-1185">Reference proteome</keyword>
<proteinExistence type="predicted"/>